<evidence type="ECO:0000256" key="2">
    <source>
        <dbReference type="ARBA" id="ARBA00022801"/>
    </source>
</evidence>
<evidence type="ECO:0000256" key="3">
    <source>
        <dbReference type="ARBA" id="ARBA00022840"/>
    </source>
</evidence>
<dbReference type="SUPFAM" id="SSF160467">
    <property type="entry name" value="PH0987 N-terminal domain-like"/>
    <property type="match status" value="1"/>
</dbReference>
<keyword evidence="3" id="KW-0067">ATP-binding</keyword>
<accession>A0A1H5URQ1</accession>
<dbReference type="Proteomes" id="UP000236721">
    <property type="component" value="Unassembled WGS sequence"/>
</dbReference>
<name>A0A1H5URQ1_9VIBR</name>
<keyword evidence="6" id="KW-1185">Reference proteome</keyword>
<evidence type="ECO:0000313" key="5">
    <source>
        <dbReference type="EMBL" id="SEF77763.1"/>
    </source>
</evidence>
<dbReference type="InterPro" id="IPR010016">
    <property type="entry name" value="PxpB"/>
</dbReference>
<evidence type="ECO:0000313" key="6">
    <source>
        <dbReference type="Proteomes" id="UP000236721"/>
    </source>
</evidence>
<dbReference type="PANTHER" id="PTHR34698:SF2">
    <property type="entry name" value="5-OXOPROLINASE SUBUNIT B"/>
    <property type="match status" value="1"/>
</dbReference>
<dbReference type="PANTHER" id="PTHR34698">
    <property type="entry name" value="5-OXOPROLINASE SUBUNIT B"/>
    <property type="match status" value="1"/>
</dbReference>
<dbReference type="AlphaFoldDB" id="A0A1H5URQ1"/>
<dbReference type="OrthoDB" id="9778567at2"/>
<dbReference type="InterPro" id="IPR029000">
    <property type="entry name" value="Cyclophilin-like_dom_sf"/>
</dbReference>
<protein>
    <submittedName>
        <fullName evidence="5">Sensor histidine kinase inhibitor, KipI family</fullName>
    </submittedName>
</protein>
<proteinExistence type="predicted"/>
<evidence type="ECO:0000256" key="1">
    <source>
        <dbReference type="ARBA" id="ARBA00022741"/>
    </source>
</evidence>
<dbReference type="SMART" id="SM00796">
    <property type="entry name" value="AHS1"/>
    <property type="match status" value="1"/>
</dbReference>
<dbReference type="InterPro" id="IPR003833">
    <property type="entry name" value="CT_C_D"/>
</dbReference>
<dbReference type="GO" id="GO:0016787">
    <property type="term" value="F:hydrolase activity"/>
    <property type="evidence" value="ECO:0007669"/>
    <property type="project" value="UniProtKB-KW"/>
</dbReference>
<dbReference type="EMBL" id="FNVG01000003">
    <property type="protein sequence ID" value="SEF77763.1"/>
    <property type="molecule type" value="Genomic_DNA"/>
</dbReference>
<dbReference type="SUPFAM" id="SSF50891">
    <property type="entry name" value="Cyclophilin-like"/>
    <property type="match status" value="1"/>
</dbReference>
<keyword evidence="2" id="KW-0378">Hydrolase</keyword>
<feature type="domain" description="Carboxyltransferase" evidence="4">
    <location>
        <begin position="5"/>
        <end position="205"/>
    </location>
</feature>
<dbReference type="GO" id="GO:0005524">
    <property type="term" value="F:ATP binding"/>
    <property type="evidence" value="ECO:0007669"/>
    <property type="project" value="UniProtKB-KW"/>
</dbReference>
<keyword evidence="1" id="KW-0547">Nucleotide-binding</keyword>
<dbReference type="NCBIfam" id="TIGR00370">
    <property type="entry name" value="5-oxoprolinase subunit PxpB"/>
    <property type="match status" value="1"/>
</dbReference>
<dbReference type="RefSeq" id="WP_103879254.1">
    <property type="nucleotide sequence ID" value="NZ_FNVG01000003.1"/>
</dbReference>
<dbReference type="Gene3D" id="3.30.1360.40">
    <property type="match status" value="1"/>
</dbReference>
<dbReference type="Pfam" id="PF02682">
    <property type="entry name" value="CT_C_D"/>
    <property type="match status" value="1"/>
</dbReference>
<sequence>MTKPRSITPVSESALMVYFADTVDISLPISIGQYATQLEQTFGDALLNCTPSYTSLLIEYHPLKVSELQIVQWFRTTDITEVVDRDTSSLVTLPAYYSHEVGPELVSMSQTLSIPIERIIELHSQTTYTVCAIGFAPGFAFLAEVPAEIQVPRLVTPRAKVPKGSVGIANHQTAVYPSATPGGWQIIANCPISFYDPLAPQNSLLKVGDKVKFEPIDKKEYFELGGQICQNWS</sequence>
<reference evidence="6" key="1">
    <citation type="submission" date="2016-10" db="EMBL/GenBank/DDBJ databases">
        <authorList>
            <person name="Varghese N."/>
            <person name="Submissions S."/>
        </authorList>
    </citation>
    <scope>NUCLEOTIDE SEQUENCE [LARGE SCALE GENOMIC DNA]</scope>
    <source>
        <strain evidence="6">CGMCC 1.7062</strain>
    </source>
</reference>
<evidence type="ECO:0000259" key="4">
    <source>
        <dbReference type="SMART" id="SM00796"/>
    </source>
</evidence>
<organism evidence="5 6">
    <name type="scientific">Vibrio hangzhouensis</name>
    <dbReference type="NCBI Taxonomy" id="462991"/>
    <lineage>
        <taxon>Bacteria</taxon>
        <taxon>Pseudomonadati</taxon>
        <taxon>Pseudomonadota</taxon>
        <taxon>Gammaproteobacteria</taxon>
        <taxon>Vibrionales</taxon>
        <taxon>Vibrionaceae</taxon>
        <taxon>Vibrio</taxon>
    </lineage>
</organism>
<gene>
    <name evidence="5" type="ORF">SAMN04488244_103300</name>
</gene>
<dbReference type="Gene3D" id="2.40.100.10">
    <property type="entry name" value="Cyclophilin-like"/>
    <property type="match status" value="1"/>
</dbReference>